<keyword evidence="2" id="KW-0238">DNA-binding</keyword>
<evidence type="ECO:0000256" key="1">
    <source>
        <dbReference type="ARBA" id="ARBA00023015"/>
    </source>
</evidence>
<dbReference type="PROSITE" id="PS01124">
    <property type="entry name" value="HTH_ARAC_FAMILY_2"/>
    <property type="match status" value="1"/>
</dbReference>
<feature type="domain" description="HTH araC/xylS-type" evidence="4">
    <location>
        <begin position="191"/>
        <end position="289"/>
    </location>
</feature>
<dbReference type="GO" id="GO:0043565">
    <property type="term" value="F:sequence-specific DNA binding"/>
    <property type="evidence" value="ECO:0007669"/>
    <property type="project" value="InterPro"/>
</dbReference>
<keyword evidence="1" id="KW-0805">Transcription regulation</keyword>
<reference evidence="6" key="1">
    <citation type="submission" date="2016-10" db="EMBL/GenBank/DDBJ databases">
        <authorList>
            <person name="Varghese N."/>
            <person name="Submissions S."/>
        </authorList>
    </citation>
    <scope>NUCLEOTIDE SEQUENCE [LARGE SCALE GENOMIC DNA]</scope>
    <source>
        <strain evidence="6">S1b</strain>
    </source>
</reference>
<dbReference type="OrthoDB" id="9778008at2"/>
<gene>
    <name evidence="5" type="ORF">SAMN02910429_00352</name>
</gene>
<accession>A0A1H9PX28</accession>
<dbReference type="RefSeq" id="WP_027421781.1">
    <property type="nucleotide sequence ID" value="NZ_FOGW01000005.1"/>
</dbReference>
<dbReference type="InterPro" id="IPR018060">
    <property type="entry name" value="HTH_AraC"/>
</dbReference>
<dbReference type="PRINTS" id="PR00032">
    <property type="entry name" value="HTHARAC"/>
</dbReference>
<dbReference type="Pfam" id="PF12833">
    <property type="entry name" value="HTH_18"/>
    <property type="match status" value="1"/>
</dbReference>
<evidence type="ECO:0000313" key="5">
    <source>
        <dbReference type="EMBL" id="SER52744.1"/>
    </source>
</evidence>
<evidence type="ECO:0000259" key="4">
    <source>
        <dbReference type="PROSITE" id="PS01124"/>
    </source>
</evidence>
<dbReference type="AlphaFoldDB" id="A0A1H9PX28"/>
<dbReference type="Proteomes" id="UP000182471">
    <property type="component" value="Unassembled WGS sequence"/>
</dbReference>
<dbReference type="InterPro" id="IPR018062">
    <property type="entry name" value="HTH_AraC-typ_CS"/>
</dbReference>
<dbReference type="GO" id="GO:0003700">
    <property type="term" value="F:DNA-binding transcription factor activity"/>
    <property type="evidence" value="ECO:0007669"/>
    <property type="project" value="InterPro"/>
</dbReference>
<dbReference type="Gene3D" id="1.10.10.60">
    <property type="entry name" value="Homeodomain-like"/>
    <property type="match status" value="2"/>
</dbReference>
<evidence type="ECO:0000256" key="3">
    <source>
        <dbReference type="ARBA" id="ARBA00023163"/>
    </source>
</evidence>
<dbReference type="SUPFAM" id="SSF46689">
    <property type="entry name" value="Homeodomain-like"/>
    <property type="match status" value="1"/>
</dbReference>
<dbReference type="PROSITE" id="PS00041">
    <property type="entry name" value="HTH_ARAC_FAMILY_1"/>
    <property type="match status" value="1"/>
</dbReference>
<evidence type="ECO:0000256" key="2">
    <source>
        <dbReference type="ARBA" id="ARBA00023125"/>
    </source>
</evidence>
<dbReference type="PANTHER" id="PTHR43280">
    <property type="entry name" value="ARAC-FAMILY TRANSCRIPTIONAL REGULATOR"/>
    <property type="match status" value="1"/>
</dbReference>
<name>A0A1H9PX28_9FIRM</name>
<evidence type="ECO:0000313" key="6">
    <source>
        <dbReference type="Proteomes" id="UP000182471"/>
    </source>
</evidence>
<organism evidence="5 6">
    <name type="scientific">Lachnobacterium bovis</name>
    <dbReference type="NCBI Taxonomy" id="140626"/>
    <lineage>
        <taxon>Bacteria</taxon>
        <taxon>Bacillati</taxon>
        <taxon>Bacillota</taxon>
        <taxon>Clostridia</taxon>
        <taxon>Lachnospirales</taxon>
        <taxon>Lachnospiraceae</taxon>
        <taxon>Lachnobacterium</taxon>
    </lineage>
</organism>
<keyword evidence="6" id="KW-1185">Reference proteome</keyword>
<keyword evidence="3" id="KW-0804">Transcription</keyword>
<dbReference type="PANTHER" id="PTHR43280:SF28">
    <property type="entry name" value="HTH-TYPE TRANSCRIPTIONAL ACTIVATOR RHAS"/>
    <property type="match status" value="1"/>
</dbReference>
<dbReference type="EMBL" id="FOGW01000005">
    <property type="protein sequence ID" value="SER52744.1"/>
    <property type="molecule type" value="Genomic_DNA"/>
</dbReference>
<dbReference type="InterPro" id="IPR009057">
    <property type="entry name" value="Homeodomain-like_sf"/>
</dbReference>
<dbReference type="InterPro" id="IPR020449">
    <property type="entry name" value="Tscrpt_reg_AraC-type_HTH"/>
</dbReference>
<dbReference type="SMART" id="SM00342">
    <property type="entry name" value="HTH_ARAC"/>
    <property type="match status" value="1"/>
</dbReference>
<protein>
    <submittedName>
        <fullName evidence="5">Helix-turn-helix domain-containing protein</fullName>
    </submittedName>
</protein>
<sequence>MYTINYCGYNVQNPDYDTIYRPHGSGDYLLLIIEYPMYFYFKSDKSIVNKRKQINNNRSSSSFMANYPENFNPTLTEKLSQQNCCILYTPGTMQYYKAQKKFINSFIHFSCDKEEVEKYNLPLNTIFYPNNTSNILQLIKKIQDEQINKNVLKKEMCSALMNVLFVFLKRSCEENEFHQEKKYTSIYDSFASLRLRMLNQLDHEWKIEELCECTNMGKSQFYVYYRKFFNISPKDDLTKARIDYAKYLLDTQNILIYEISEKCGFKNINHFNRTFKKHTSLTPKEYKKKNT</sequence>
<proteinExistence type="predicted"/>